<gene>
    <name evidence="2" type="ORF">K8W01_15330</name>
</gene>
<accession>A0A921JGC7</accession>
<dbReference type="EMBL" id="DYYG01000045">
    <property type="protein sequence ID" value="HJE25028.1"/>
    <property type="molecule type" value="Genomic_DNA"/>
</dbReference>
<name>A0A921JGC7_9HYPH</name>
<sequence length="81" mass="8604">MLTLCLLILVGFAVGSYLRLGAVTAASLVVLLVWIAMRLYLQAIGVADILMLLAYLSALQGGFLIGAYVATRRAEAGFNTK</sequence>
<keyword evidence="1" id="KW-1133">Transmembrane helix</keyword>
<dbReference type="AlphaFoldDB" id="A0A921JGC7"/>
<keyword evidence="1" id="KW-0812">Transmembrane</keyword>
<protein>
    <submittedName>
        <fullName evidence="2">Uncharacterized protein</fullName>
    </submittedName>
</protein>
<feature type="transmembrane region" description="Helical" evidence="1">
    <location>
        <begin position="49"/>
        <end position="71"/>
    </location>
</feature>
<proteinExistence type="predicted"/>
<reference evidence="2" key="2">
    <citation type="submission" date="2021-09" db="EMBL/GenBank/DDBJ databases">
        <authorList>
            <person name="Gilroy R."/>
        </authorList>
    </citation>
    <scope>NUCLEOTIDE SEQUENCE</scope>
    <source>
        <strain evidence="2">316</strain>
    </source>
</reference>
<evidence type="ECO:0000256" key="1">
    <source>
        <dbReference type="SAM" id="Phobius"/>
    </source>
</evidence>
<comment type="caution">
    <text evidence="2">The sequence shown here is derived from an EMBL/GenBank/DDBJ whole genome shotgun (WGS) entry which is preliminary data.</text>
</comment>
<evidence type="ECO:0000313" key="2">
    <source>
        <dbReference type="EMBL" id="HJE25028.1"/>
    </source>
</evidence>
<keyword evidence="1" id="KW-0472">Membrane</keyword>
<evidence type="ECO:0000313" key="3">
    <source>
        <dbReference type="Proteomes" id="UP000742631"/>
    </source>
</evidence>
<dbReference type="Proteomes" id="UP000742631">
    <property type="component" value="Unassembled WGS sequence"/>
</dbReference>
<organism evidence="2 3">
    <name type="scientific">Methylorubrum populi</name>
    <dbReference type="NCBI Taxonomy" id="223967"/>
    <lineage>
        <taxon>Bacteria</taxon>
        <taxon>Pseudomonadati</taxon>
        <taxon>Pseudomonadota</taxon>
        <taxon>Alphaproteobacteria</taxon>
        <taxon>Hyphomicrobiales</taxon>
        <taxon>Methylobacteriaceae</taxon>
        <taxon>Methylorubrum</taxon>
    </lineage>
</organism>
<reference evidence="2" key="1">
    <citation type="journal article" date="2021" name="PeerJ">
        <title>Extensive microbial diversity within the chicken gut microbiome revealed by metagenomics and culture.</title>
        <authorList>
            <person name="Gilroy R."/>
            <person name="Ravi A."/>
            <person name="Getino M."/>
            <person name="Pursley I."/>
            <person name="Horton D.L."/>
            <person name="Alikhan N.F."/>
            <person name="Baker D."/>
            <person name="Gharbi K."/>
            <person name="Hall N."/>
            <person name="Watson M."/>
            <person name="Adriaenssens E.M."/>
            <person name="Foster-Nyarko E."/>
            <person name="Jarju S."/>
            <person name="Secka A."/>
            <person name="Antonio M."/>
            <person name="Oren A."/>
            <person name="Chaudhuri R.R."/>
            <person name="La Ragione R."/>
            <person name="Hildebrand F."/>
            <person name="Pallen M.J."/>
        </authorList>
    </citation>
    <scope>NUCLEOTIDE SEQUENCE</scope>
    <source>
        <strain evidence="2">316</strain>
    </source>
</reference>